<organism evidence="3 4">
    <name type="scientific">Moelleriella libera RCEF 2490</name>
    <dbReference type="NCBI Taxonomy" id="1081109"/>
    <lineage>
        <taxon>Eukaryota</taxon>
        <taxon>Fungi</taxon>
        <taxon>Dikarya</taxon>
        <taxon>Ascomycota</taxon>
        <taxon>Pezizomycotina</taxon>
        <taxon>Sordariomycetes</taxon>
        <taxon>Hypocreomycetidae</taxon>
        <taxon>Hypocreales</taxon>
        <taxon>Clavicipitaceae</taxon>
        <taxon>Moelleriella</taxon>
    </lineage>
</organism>
<dbReference type="OrthoDB" id="202840at2759"/>
<dbReference type="CDD" id="cd03056">
    <property type="entry name" value="GST_N_4"/>
    <property type="match status" value="1"/>
</dbReference>
<dbReference type="SUPFAM" id="SSF52833">
    <property type="entry name" value="Thioredoxin-like"/>
    <property type="match status" value="1"/>
</dbReference>
<evidence type="ECO:0000313" key="3">
    <source>
        <dbReference type="EMBL" id="KZZ95354.1"/>
    </source>
</evidence>
<dbReference type="STRING" id="1081109.A0A168BIH9"/>
<evidence type="ECO:0000259" key="2">
    <source>
        <dbReference type="PROSITE" id="PS50404"/>
    </source>
</evidence>
<accession>A0A168BIH9</accession>
<comment type="caution">
    <text evidence="3">The sequence shown here is derived from an EMBL/GenBank/DDBJ whole genome shotgun (WGS) entry which is preliminary data.</text>
</comment>
<evidence type="ECO:0000256" key="1">
    <source>
        <dbReference type="SAM" id="MobiDB-lite"/>
    </source>
</evidence>
<dbReference type="AlphaFoldDB" id="A0A168BIH9"/>
<dbReference type="InterPro" id="IPR036249">
    <property type="entry name" value="Thioredoxin-like_sf"/>
</dbReference>
<dbReference type="PANTHER" id="PTHR43969:SF9">
    <property type="entry name" value="GLUTATHIONE S TRANSFERASE D10, ISOFORM A-RELATED"/>
    <property type="match status" value="1"/>
</dbReference>
<gene>
    <name evidence="3" type="ORF">AAL_04585</name>
</gene>
<feature type="domain" description="GST N-terminal" evidence="2">
    <location>
        <begin position="2"/>
        <end position="83"/>
    </location>
</feature>
<dbReference type="Proteomes" id="UP000078544">
    <property type="component" value="Unassembled WGS sequence"/>
</dbReference>
<dbReference type="EMBL" id="AZGY01000009">
    <property type="protein sequence ID" value="KZZ95354.1"/>
    <property type="molecule type" value="Genomic_DNA"/>
</dbReference>
<dbReference type="Pfam" id="PF02798">
    <property type="entry name" value="GST_N"/>
    <property type="match status" value="1"/>
</dbReference>
<dbReference type="PANTHER" id="PTHR43969">
    <property type="entry name" value="GLUTATHIONE S TRANSFERASE D10, ISOFORM A-RELATED"/>
    <property type="match status" value="1"/>
</dbReference>
<protein>
    <submittedName>
        <fullName evidence="3">Thioredoxin-like fold protein</fullName>
    </submittedName>
</protein>
<sequence>MSAGTLYTFPESGNSYKVRLLAGLLGVTLEHAEIDFVAEQQRSPEFLKINPRGEVPCLVDGDHKFTDSSAILVWLAGKHGDGGKMGQGPSTYWSSHTHEQA</sequence>
<feature type="region of interest" description="Disordered" evidence="1">
    <location>
        <begin position="81"/>
        <end position="101"/>
    </location>
</feature>
<reference evidence="3 4" key="1">
    <citation type="journal article" date="2016" name="Genome Biol. Evol.">
        <title>Divergent and convergent evolution of fungal pathogenicity.</title>
        <authorList>
            <person name="Shang Y."/>
            <person name="Xiao G."/>
            <person name="Zheng P."/>
            <person name="Cen K."/>
            <person name="Zhan S."/>
            <person name="Wang C."/>
        </authorList>
    </citation>
    <scope>NUCLEOTIDE SEQUENCE [LARGE SCALE GENOMIC DNA]</scope>
    <source>
        <strain evidence="3 4">RCEF 2490</strain>
    </source>
</reference>
<evidence type="ECO:0000313" key="4">
    <source>
        <dbReference type="Proteomes" id="UP000078544"/>
    </source>
</evidence>
<keyword evidence="4" id="KW-1185">Reference proteome</keyword>
<dbReference type="PROSITE" id="PS50404">
    <property type="entry name" value="GST_NTER"/>
    <property type="match status" value="1"/>
</dbReference>
<name>A0A168BIH9_9HYPO</name>
<dbReference type="GO" id="GO:0006749">
    <property type="term" value="P:glutathione metabolic process"/>
    <property type="evidence" value="ECO:0007669"/>
    <property type="project" value="TreeGrafter"/>
</dbReference>
<dbReference type="GO" id="GO:0004364">
    <property type="term" value="F:glutathione transferase activity"/>
    <property type="evidence" value="ECO:0007669"/>
    <property type="project" value="TreeGrafter"/>
</dbReference>
<dbReference type="Gene3D" id="1.20.1050.130">
    <property type="match status" value="1"/>
</dbReference>
<proteinExistence type="predicted"/>
<dbReference type="InterPro" id="IPR004045">
    <property type="entry name" value="Glutathione_S-Trfase_N"/>
</dbReference>